<dbReference type="InterPro" id="IPR036097">
    <property type="entry name" value="HisK_dim/P_sf"/>
</dbReference>
<dbReference type="PROSITE" id="PS50109">
    <property type="entry name" value="HIS_KIN"/>
    <property type="match status" value="1"/>
</dbReference>
<keyword evidence="11" id="KW-1185">Reference proteome</keyword>
<dbReference type="Gene3D" id="3.30.450.20">
    <property type="entry name" value="PAS domain"/>
    <property type="match status" value="1"/>
</dbReference>
<dbReference type="SUPFAM" id="SSF47384">
    <property type="entry name" value="Homodimeric domain of signal transducing histidine kinase"/>
    <property type="match status" value="1"/>
</dbReference>
<evidence type="ECO:0000256" key="1">
    <source>
        <dbReference type="ARBA" id="ARBA00000085"/>
    </source>
</evidence>
<dbReference type="InterPro" id="IPR036890">
    <property type="entry name" value="HATPase_C_sf"/>
</dbReference>
<dbReference type="EC" id="2.7.13.3" evidence="2"/>
<evidence type="ECO:0000313" key="10">
    <source>
        <dbReference type="EMBL" id="CEI72353.1"/>
    </source>
</evidence>
<dbReference type="Gene3D" id="3.30.565.10">
    <property type="entry name" value="Histidine kinase-like ATPase, C-terminal domain"/>
    <property type="match status" value="1"/>
</dbReference>
<dbReference type="RefSeq" id="WP_166505061.1">
    <property type="nucleotide sequence ID" value="NZ_JAKNTL010000007.1"/>
</dbReference>
<proteinExistence type="predicted"/>
<gene>
    <name evidence="10" type="ORF">FRIFI_0810</name>
</gene>
<dbReference type="InterPro" id="IPR003661">
    <property type="entry name" value="HisK_dim/P_dom"/>
</dbReference>
<dbReference type="NCBIfam" id="TIGR00229">
    <property type="entry name" value="sensory_box"/>
    <property type="match status" value="1"/>
</dbReference>
<evidence type="ECO:0000313" key="11">
    <source>
        <dbReference type="Proteomes" id="UP000245695"/>
    </source>
</evidence>
<dbReference type="PANTHER" id="PTHR43711:SF26">
    <property type="entry name" value="SENSOR HISTIDINE KINASE RCSC"/>
    <property type="match status" value="1"/>
</dbReference>
<dbReference type="InterPro" id="IPR035965">
    <property type="entry name" value="PAS-like_dom_sf"/>
</dbReference>
<protein>
    <recommendedName>
        <fullName evidence="2">histidine kinase</fullName>
        <ecNumber evidence="2">2.7.13.3</ecNumber>
    </recommendedName>
</protein>
<dbReference type="PANTHER" id="PTHR43711">
    <property type="entry name" value="TWO-COMPONENT HISTIDINE KINASE"/>
    <property type="match status" value="1"/>
</dbReference>
<dbReference type="GO" id="GO:0000155">
    <property type="term" value="F:phosphorelay sensor kinase activity"/>
    <property type="evidence" value="ECO:0007669"/>
    <property type="project" value="InterPro"/>
</dbReference>
<feature type="domain" description="Histidine kinase" evidence="9">
    <location>
        <begin position="298"/>
        <end position="522"/>
    </location>
</feature>
<dbReference type="Gene3D" id="1.10.287.130">
    <property type="match status" value="1"/>
</dbReference>
<dbReference type="PRINTS" id="PR00344">
    <property type="entry name" value="BCTRLSENSOR"/>
</dbReference>
<evidence type="ECO:0000256" key="5">
    <source>
        <dbReference type="ARBA" id="ARBA00022741"/>
    </source>
</evidence>
<keyword evidence="4 10" id="KW-0808">Transferase</keyword>
<reference evidence="10 11" key="1">
    <citation type="submission" date="2014-09" db="EMBL/GenBank/DDBJ databases">
        <authorList>
            <person name="Hornung B.V."/>
        </authorList>
    </citation>
    <scope>NUCLEOTIDE SEQUENCE [LARGE SCALE GENOMIC DNA]</scope>
    <source>
        <strain evidence="10 11">FRIFI</strain>
    </source>
</reference>
<dbReference type="InterPro" id="IPR003594">
    <property type="entry name" value="HATPase_dom"/>
</dbReference>
<keyword evidence="7" id="KW-0067">ATP-binding</keyword>
<dbReference type="InterPro" id="IPR004358">
    <property type="entry name" value="Sig_transdc_His_kin-like_C"/>
</dbReference>
<dbReference type="Pfam" id="PF00512">
    <property type="entry name" value="HisKA"/>
    <property type="match status" value="1"/>
</dbReference>
<evidence type="ECO:0000256" key="2">
    <source>
        <dbReference type="ARBA" id="ARBA00012438"/>
    </source>
</evidence>
<keyword evidence="6 10" id="KW-0418">Kinase</keyword>
<dbReference type="GO" id="GO:0005524">
    <property type="term" value="F:ATP binding"/>
    <property type="evidence" value="ECO:0007669"/>
    <property type="project" value="UniProtKB-KW"/>
</dbReference>
<evidence type="ECO:0000256" key="8">
    <source>
        <dbReference type="ARBA" id="ARBA00023012"/>
    </source>
</evidence>
<evidence type="ECO:0000256" key="4">
    <source>
        <dbReference type="ARBA" id="ARBA00022679"/>
    </source>
</evidence>
<dbReference type="SUPFAM" id="SSF55874">
    <property type="entry name" value="ATPase domain of HSP90 chaperone/DNA topoisomerase II/histidine kinase"/>
    <property type="match status" value="1"/>
</dbReference>
<dbReference type="EMBL" id="LN650648">
    <property type="protein sequence ID" value="CEI72353.1"/>
    <property type="molecule type" value="Genomic_DNA"/>
</dbReference>
<dbReference type="CDD" id="cd00130">
    <property type="entry name" value="PAS"/>
    <property type="match status" value="1"/>
</dbReference>
<comment type="catalytic activity">
    <reaction evidence="1">
        <text>ATP + protein L-histidine = ADP + protein N-phospho-L-histidine.</text>
        <dbReference type="EC" id="2.7.13.3"/>
    </reaction>
</comment>
<dbReference type="InterPro" id="IPR000014">
    <property type="entry name" value="PAS"/>
</dbReference>
<dbReference type="FunFam" id="3.30.565.10:FF:000037">
    <property type="entry name" value="Hybrid sensor histidine kinase/response regulator"/>
    <property type="match status" value="1"/>
</dbReference>
<evidence type="ECO:0000256" key="7">
    <source>
        <dbReference type="ARBA" id="ARBA00022840"/>
    </source>
</evidence>
<dbReference type="InterPro" id="IPR050736">
    <property type="entry name" value="Sensor_HK_Regulatory"/>
</dbReference>
<dbReference type="SMART" id="SM00387">
    <property type="entry name" value="HATPase_c"/>
    <property type="match status" value="1"/>
</dbReference>
<dbReference type="SUPFAM" id="SSF55785">
    <property type="entry name" value="PYP-like sensor domain (PAS domain)"/>
    <property type="match status" value="1"/>
</dbReference>
<dbReference type="Pfam" id="PF02518">
    <property type="entry name" value="HATPase_c"/>
    <property type="match status" value="1"/>
</dbReference>
<accession>A0A2P2BPS7</accession>
<dbReference type="InterPro" id="IPR005467">
    <property type="entry name" value="His_kinase_dom"/>
</dbReference>
<dbReference type="AlphaFoldDB" id="A0A2P2BPS7"/>
<name>A0A2P2BPS7_9FIRM</name>
<evidence type="ECO:0000259" key="9">
    <source>
        <dbReference type="PROSITE" id="PS50109"/>
    </source>
</evidence>
<keyword evidence="5" id="KW-0547">Nucleotide-binding</keyword>
<organism evidence="10 11">
    <name type="scientific">Romboutsia hominis</name>
    <dbReference type="NCBI Taxonomy" id="1507512"/>
    <lineage>
        <taxon>Bacteria</taxon>
        <taxon>Bacillati</taxon>
        <taxon>Bacillota</taxon>
        <taxon>Clostridia</taxon>
        <taxon>Peptostreptococcales</taxon>
        <taxon>Peptostreptococcaceae</taxon>
        <taxon>Romboutsia</taxon>
    </lineage>
</organism>
<evidence type="ECO:0000256" key="3">
    <source>
        <dbReference type="ARBA" id="ARBA00022553"/>
    </source>
</evidence>
<keyword evidence="8" id="KW-0902">Two-component regulatory system</keyword>
<dbReference type="SMART" id="SM00388">
    <property type="entry name" value="HisKA"/>
    <property type="match status" value="1"/>
</dbReference>
<dbReference type="KEGG" id="rhom:FRIFI_0810"/>
<evidence type="ECO:0000256" key="6">
    <source>
        <dbReference type="ARBA" id="ARBA00022777"/>
    </source>
</evidence>
<dbReference type="CDD" id="cd00082">
    <property type="entry name" value="HisKA"/>
    <property type="match status" value="1"/>
</dbReference>
<sequence length="551" mass="63888">MKEFFNNLSDSIFILDKDFNIIFCNNKLLEYINEKDINSLNIDISSKVKIEKLEFKNYFDIGIKLNTSNGEFELSTNITKTKDNGTYILVRDITDNNIDNMVINIDNNRKREFKNSEKLIYDMSAILDEIKKDSDIYKILENIDLEGTIINFIDEIKKVEFIKKDLEVFLSISADVIGAIDRNAYIKLFTKECNKITGFNEEELTSTSIIDKIYDDHKEEFLNILSLKDGNVKVIENKMICKDNSYKWLRWHLKYIKERDIIAFSVRDIDKEKEDVEARQKLEQNIYLESMKNEFFANISHEFKTPLNIMLGIIQLIDINIVKENIKFNDKIDLENYIKLFKQNLYRILRLVNNIIDITKIDAGYYELELGNYNIVNVVEEISLSVTPYAKNKQIDLVFDTNCEEMILAFDPEKIERILLNLLSNSIKHTSINGCIYVNVESKGDRVYISVCDNGEGIDSNKLQSIFERFTQVKSNIASSYEGSGIGLSLVKSLVNLHGGDISVKSEVGKGSKFEFYLPSKLVKSKTNIKKFISENSKIEMCNIEFSDIYR</sequence>
<keyword evidence="3" id="KW-0597">Phosphoprotein</keyword>
<dbReference type="Proteomes" id="UP000245695">
    <property type="component" value="Chromosome 1"/>
</dbReference>